<keyword evidence="2" id="KW-1185">Reference proteome</keyword>
<evidence type="ECO:0000313" key="2">
    <source>
        <dbReference type="Proteomes" id="UP001342314"/>
    </source>
</evidence>
<dbReference type="EMBL" id="BQKY01000007">
    <property type="protein sequence ID" value="GJN90719.1"/>
    <property type="molecule type" value="Genomic_DNA"/>
</dbReference>
<gene>
    <name evidence="1" type="ORF">Rhopal_003733-T1</name>
</gene>
<protein>
    <recommendedName>
        <fullName evidence="3">F-box domain-containing protein</fullName>
    </recommendedName>
</protein>
<proteinExistence type="predicted"/>
<evidence type="ECO:0008006" key="3">
    <source>
        <dbReference type="Google" id="ProtNLM"/>
    </source>
</evidence>
<dbReference type="Proteomes" id="UP001342314">
    <property type="component" value="Unassembled WGS sequence"/>
</dbReference>
<organism evidence="1 2">
    <name type="scientific">Rhodotorula paludigena</name>
    <dbReference type="NCBI Taxonomy" id="86838"/>
    <lineage>
        <taxon>Eukaryota</taxon>
        <taxon>Fungi</taxon>
        <taxon>Dikarya</taxon>
        <taxon>Basidiomycota</taxon>
        <taxon>Pucciniomycotina</taxon>
        <taxon>Microbotryomycetes</taxon>
        <taxon>Sporidiobolales</taxon>
        <taxon>Sporidiobolaceae</taxon>
        <taxon>Rhodotorula</taxon>
    </lineage>
</organism>
<comment type="caution">
    <text evidence="1">The sequence shown here is derived from an EMBL/GenBank/DDBJ whole genome shotgun (WGS) entry which is preliminary data.</text>
</comment>
<name>A0AAV5GLE1_9BASI</name>
<accession>A0AAV5GLE1</accession>
<evidence type="ECO:0000313" key="1">
    <source>
        <dbReference type="EMBL" id="GJN90719.1"/>
    </source>
</evidence>
<sequence length="318" mass="36600">MKTSTLWNRLPSELKLLIIEMAIDDGRWEDLTTLEAILQVDRECHQLAAPIFWKSITLDERRFDTFDLSPSLPALEGIDSLFGHFLAADELPFDYFAHKSLTHLDLYGESSQPILLELAQISLPLRSLRLLLGGDGRSNVQRLQIGAALAQFPTLEFVELWTKDEEPSPPPLHLPSLRHLKLFNEDPFPLLALFLNCPLAVLDIEDPDYPWHHYPDRAGLIRQIKHFGETLEVVILTDSFFRRLSSELVNRIIRVRNEYGFTLIWKGECPDIWWTDLDGLDDYQVGWKRGGPGIISDEARRGKFLCDRGDGRWVEDGW</sequence>
<reference evidence="1 2" key="1">
    <citation type="submission" date="2021-12" db="EMBL/GenBank/DDBJ databases">
        <title>High titer production of polyol ester of fatty acids by Rhodotorula paludigena BS15 towards product separation-free biomass refinery.</title>
        <authorList>
            <person name="Mano J."/>
            <person name="Ono H."/>
            <person name="Tanaka T."/>
            <person name="Naito K."/>
            <person name="Sushida H."/>
            <person name="Ike M."/>
            <person name="Tokuyasu K."/>
            <person name="Kitaoka M."/>
        </authorList>
    </citation>
    <scope>NUCLEOTIDE SEQUENCE [LARGE SCALE GENOMIC DNA]</scope>
    <source>
        <strain evidence="1 2">BS15</strain>
    </source>
</reference>
<dbReference type="AlphaFoldDB" id="A0AAV5GLE1"/>